<dbReference type="PANTHER" id="PTHR38442">
    <property type="entry name" value="INNER MEMBRANE PROTEIN-RELATED"/>
    <property type="match status" value="1"/>
</dbReference>
<proteinExistence type="predicted"/>
<gene>
    <name evidence="2" type="ORF">QJV27_03230</name>
</gene>
<feature type="transmembrane region" description="Helical" evidence="1">
    <location>
        <begin position="405"/>
        <end position="426"/>
    </location>
</feature>
<accession>A0ABT6Q096</accession>
<organism evidence="2 3">
    <name type="scientific">Commensalibacter oyaizuii</name>
    <dbReference type="NCBI Taxonomy" id="3043873"/>
    <lineage>
        <taxon>Bacteria</taxon>
        <taxon>Pseudomonadati</taxon>
        <taxon>Pseudomonadota</taxon>
        <taxon>Alphaproteobacteria</taxon>
        <taxon>Acetobacterales</taxon>
        <taxon>Acetobacteraceae</taxon>
    </lineage>
</organism>
<dbReference type="Pfam" id="PF04286">
    <property type="entry name" value="DUF445"/>
    <property type="match status" value="1"/>
</dbReference>
<evidence type="ECO:0000256" key="1">
    <source>
        <dbReference type="SAM" id="Phobius"/>
    </source>
</evidence>
<keyword evidence="1" id="KW-0812">Transmembrane</keyword>
<keyword evidence="3" id="KW-1185">Reference proteome</keyword>
<dbReference type="Proteomes" id="UP001431634">
    <property type="component" value="Unassembled WGS sequence"/>
</dbReference>
<keyword evidence="1" id="KW-0472">Membrane</keyword>
<dbReference type="InterPro" id="IPR007383">
    <property type="entry name" value="DUF445"/>
</dbReference>
<feature type="transmembrane region" description="Helical" evidence="1">
    <location>
        <begin position="22"/>
        <end position="45"/>
    </location>
</feature>
<comment type="caution">
    <text evidence="2">The sequence shown here is derived from an EMBL/GenBank/DDBJ whole genome shotgun (WGS) entry which is preliminary data.</text>
</comment>
<sequence>MVEKTPDIDVQAWKTFIRYRRIATGLLVLMAVLTLIGYFLPYYGLLQDSTWLHVIRAGTQAGFIGGFADWFAVTALFRHPMGLPIPHTAILPMQQQRLGKGLGRFIARYVFTEHELNVTLNKIDFPTIFANYLSDPANMKMFSTLLLKSVPSLLDRFEDGRASQFVSRIFARLLDGESISPLVVKSLRTMIDNEHHQEVVSFLLQVLKNNLKDKEQNLKTIIQDRVREQGGRFVGWMIGSSIASKVLHGISKEMERIDPQNSEIRQGVAEWIKKEIDKFESNPERGEKISEALKVFIENDSVKEWREDIWQKIRRMVEDDARKEDGWLKNLIDDMVLYLSTQLRNDIALREKVTNTIRSAILRSLPRTQEWLVGFTEAVVTGWDSQSLISRLECRVGKDLQYVRINGSIIGFLVGSLLYIIFYVFFDIQT</sequence>
<evidence type="ECO:0000313" key="3">
    <source>
        <dbReference type="Proteomes" id="UP001431634"/>
    </source>
</evidence>
<dbReference type="PANTHER" id="PTHR38442:SF1">
    <property type="entry name" value="INNER MEMBRANE PROTEIN"/>
    <property type="match status" value="1"/>
</dbReference>
<reference evidence="2" key="1">
    <citation type="submission" date="2023-05" db="EMBL/GenBank/DDBJ databases">
        <title>Whole genome sequence of Commensalibacter sp.</title>
        <authorList>
            <person name="Charoenyingcharoen P."/>
            <person name="Yukphan P."/>
        </authorList>
    </citation>
    <scope>NUCLEOTIDE SEQUENCE</scope>
    <source>
        <strain evidence="2">TBRC 16381</strain>
    </source>
</reference>
<dbReference type="SUPFAM" id="SSF48371">
    <property type="entry name" value="ARM repeat"/>
    <property type="match status" value="1"/>
</dbReference>
<dbReference type="InterPro" id="IPR016024">
    <property type="entry name" value="ARM-type_fold"/>
</dbReference>
<protein>
    <submittedName>
        <fullName evidence="2">DUF445 domain-containing protein</fullName>
    </submittedName>
</protein>
<name>A0ABT6Q096_9PROT</name>
<feature type="transmembrane region" description="Helical" evidence="1">
    <location>
        <begin position="57"/>
        <end position="77"/>
    </location>
</feature>
<dbReference type="EMBL" id="JASBAO010000001">
    <property type="protein sequence ID" value="MDI2090400.1"/>
    <property type="molecule type" value="Genomic_DNA"/>
</dbReference>
<evidence type="ECO:0000313" key="2">
    <source>
        <dbReference type="EMBL" id="MDI2090400.1"/>
    </source>
</evidence>
<dbReference type="RefSeq" id="WP_281447541.1">
    <property type="nucleotide sequence ID" value="NZ_JASBAO010000001.1"/>
</dbReference>
<keyword evidence="1" id="KW-1133">Transmembrane helix</keyword>